<reference evidence="2" key="1">
    <citation type="submission" date="2024-07" db="EMBL/GenBank/DDBJ databases">
        <title>Two chromosome-level genome assemblies of Korean endemic species Abeliophyllum distichum and Forsythia ovata (Oleaceae).</title>
        <authorList>
            <person name="Jang H."/>
        </authorList>
    </citation>
    <scope>NUCLEOTIDE SEQUENCE [LARGE SCALE GENOMIC DNA]</scope>
</reference>
<accession>A0ABD1TK98</accession>
<sequence>MNQQNGLQTRKDSKITIVPLQRLLMPVKNLPELVKEIDHEGKTGTIRIMNFLIRIHSIWHHEIFLEKCGWQRDGERQAARERPFHPVLLKIFGRHGGLAQDGD</sequence>
<comment type="caution">
    <text evidence="1">The sequence shown here is derived from an EMBL/GenBank/DDBJ whole genome shotgun (WGS) entry which is preliminary data.</text>
</comment>
<organism evidence="1 2">
    <name type="scientific">Abeliophyllum distichum</name>
    <dbReference type="NCBI Taxonomy" id="126358"/>
    <lineage>
        <taxon>Eukaryota</taxon>
        <taxon>Viridiplantae</taxon>
        <taxon>Streptophyta</taxon>
        <taxon>Embryophyta</taxon>
        <taxon>Tracheophyta</taxon>
        <taxon>Spermatophyta</taxon>
        <taxon>Magnoliopsida</taxon>
        <taxon>eudicotyledons</taxon>
        <taxon>Gunneridae</taxon>
        <taxon>Pentapetalae</taxon>
        <taxon>asterids</taxon>
        <taxon>lamiids</taxon>
        <taxon>Lamiales</taxon>
        <taxon>Oleaceae</taxon>
        <taxon>Forsythieae</taxon>
        <taxon>Abeliophyllum</taxon>
    </lineage>
</organism>
<evidence type="ECO:0000313" key="2">
    <source>
        <dbReference type="Proteomes" id="UP001604336"/>
    </source>
</evidence>
<protein>
    <submittedName>
        <fullName evidence="1">Uncharacterized protein</fullName>
    </submittedName>
</protein>
<evidence type="ECO:0000313" key="1">
    <source>
        <dbReference type="EMBL" id="KAL2513099.1"/>
    </source>
</evidence>
<dbReference type="AlphaFoldDB" id="A0ABD1TK98"/>
<dbReference type="EMBL" id="JBFOLK010000005">
    <property type="protein sequence ID" value="KAL2513099.1"/>
    <property type="molecule type" value="Genomic_DNA"/>
</dbReference>
<proteinExistence type="predicted"/>
<name>A0ABD1TK98_9LAMI</name>
<keyword evidence="2" id="KW-1185">Reference proteome</keyword>
<dbReference type="Proteomes" id="UP001604336">
    <property type="component" value="Unassembled WGS sequence"/>
</dbReference>
<gene>
    <name evidence="1" type="ORF">Adt_18699</name>
</gene>